<dbReference type="InterPro" id="IPR019734">
    <property type="entry name" value="TPR_rpt"/>
</dbReference>
<feature type="region of interest" description="Disordered" evidence="2">
    <location>
        <begin position="385"/>
        <end position="417"/>
    </location>
</feature>
<keyword evidence="1" id="KW-0802">TPR repeat</keyword>
<evidence type="ECO:0000256" key="2">
    <source>
        <dbReference type="SAM" id="MobiDB-lite"/>
    </source>
</evidence>
<proteinExistence type="predicted"/>
<dbReference type="SUPFAM" id="SSF48452">
    <property type="entry name" value="TPR-like"/>
    <property type="match status" value="2"/>
</dbReference>
<gene>
    <name evidence="3" type="ORF">ACFPZJ_14080</name>
</gene>
<evidence type="ECO:0000313" key="4">
    <source>
        <dbReference type="Proteomes" id="UP001596154"/>
    </source>
</evidence>
<organism evidence="3 4">
    <name type="scientific">Streptomyces bullii</name>
    <dbReference type="NCBI Taxonomy" id="349910"/>
    <lineage>
        <taxon>Bacteria</taxon>
        <taxon>Bacillati</taxon>
        <taxon>Actinomycetota</taxon>
        <taxon>Actinomycetes</taxon>
        <taxon>Kitasatosporales</taxon>
        <taxon>Streptomycetaceae</taxon>
        <taxon>Streptomyces</taxon>
    </lineage>
</organism>
<accession>A0ABW0UMR7</accession>
<evidence type="ECO:0000313" key="3">
    <source>
        <dbReference type="EMBL" id="MFC5634890.1"/>
    </source>
</evidence>
<dbReference type="Proteomes" id="UP001596154">
    <property type="component" value="Unassembled WGS sequence"/>
</dbReference>
<dbReference type="EMBL" id="JBHSNY010000004">
    <property type="protein sequence ID" value="MFC5634890.1"/>
    <property type="molecule type" value="Genomic_DNA"/>
</dbReference>
<feature type="compositionally biased region" description="Low complexity" evidence="2">
    <location>
        <begin position="461"/>
        <end position="509"/>
    </location>
</feature>
<evidence type="ECO:0000256" key="1">
    <source>
        <dbReference type="PROSITE-ProRule" id="PRU00339"/>
    </source>
</evidence>
<protein>
    <recommendedName>
        <fullName evidence="5">Tetratricopeptide repeat-containing protein</fullName>
    </recommendedName>
</protein>
<name>A0ABW0UMR7_9ACTN</name>
<feature type="compositionally biased region" description="Polar residues" evidence="2">
    <location>
        <begin position="405"/>
        <end position="417"/>
    </location>
</feature>
<feature type="region of interest" description="Disordered" evidence="2">
    <location>
        <begin position="429"/>
        <end position="523"/>
    </location>
</feature>
<evidence type="ECO:0008006" key="5">
    <source>
        <dbReference type="Google" id="ProtNLM"/>
    </source>
</evidence>
<sequence>MRLAVRAYIGLGRVKLAVGEAVRAEEEFRRAVTLDPTDPDPLYWLGCAAAHQGAHTFAERKFTEALGRCEGHGRILVQRAYARVRLGRPAQALADLRAAERVGALDAEARWVMAALSGTPARDVARLLAAAARSAMTRAQAAGPQGRSGPGDDWSRAATLLDSARRLAPDVREFTLPHAVALCLSGRRPDALALLADASRAAPADRSVAHALAVMTWHGLPPSSGPGTAQAWARCVALWTGLLHDTAFWERWRTGTAQRYGAPVDDADLATLRADLHTRLEAAMPEHGPSGRPSPDAVLHRETEAARRLADAGGLPLAAGAAPVVCGPLRIADLGREKELGAFVAALGEAAPALRRAFSQLGFVESLLSLDRPDEALAALSGLRCPSCRARGSGPADGPRRPETGRTSGPTEQATQSGQPLFQAAQVLSPADQADQADQATQPNQAKPTGRVDGTGHPGHAARAPQPAEAAQAPQAPEAAPTTTQAPPSSPAPAQQSASAIPAHTSAVPAPAPAPHGPGEGAAPVCDPHCPHFDARNPAYAGQPGRHALLLRDGRVLALEARLAQGRAALGTTGPDVPAAARSWQRALGHARALEREAEVEEAIAGTALGAAKALYRAGDLKAAGAALEAACALVGEGRRNRLQGQLARVLTDRGIMEANRDPEQLESPAADLRRAVELNPHLHRPQVNLGLLLRFLGARLRWSGSLVGARNRLEEARDRLTDALAHFPDDPELTELRDLVEHDLTLVHSELTQGRIGGLPE</sequence>
<reference evidence="4" key="1">
    <citation type="journal article" date="2019" name="Int. J. Syst. Evol. Microbiol.">
        <title>The Global Catalogue of Microorganisms (GCM) 10K type strain sequencing project: providing services to taxonomists for standard genome sequencing and annotation.</title>
        <authorList>
            <consortium name="The Broad Institute Genomics Platform"/>
            <consortium name="The Broad Institute Genome Sequencing Center for Infectious Disease"/>
            <person name="Wu L."/>
            <person name="Ma J."/>
        </authorList>
    </citation>
    <scope>NUCLEOTIDE SEQUENCE [LARGE SCALE GENOMIC DNA]</scope>
    <source>
        <strain evidence="4">CGMCC 4.7248</strain>
    </source>
</reference>
<dbReference type="Gene3D" id="1.25.40.10">
    <property type="entry name" value="Tetratricopeptide repeat domain"/>
    <property type="match status" value="2"/>
</dbReference>
<feature type="compositionally biased region" description="Low complexity" evidence="2">
    <location>
        <begin position="431"/>
        <end position="446"/>
    </location>
</feature>
<dbReference type="PROSITE" id="PS50005">
    <property type="entry name" value="TPR"/>
    <property type="match status" value="1"/>
</dbReference>
<keyword evidence="4" id="KW-1185">Reference proteome</keyword>
<dbReference type="InterPro" id="IPR011990">
    <property type="entry name" value="TPR-like_helical_dom_sf"/>
</dbReference>
<feature type="repeat" description="TPR" evidence="1">
    <location>
        <begin position="5"/>
        <end position="38"/>
    </location>
</feature>
<comment type="caution">
    <text evidence="3">The sequence shown here is derived from an EMBL/GenBank/DDBJ whole genome shotgun (WGS) entry which is preliminary data.</text>
</comment>
<dbReference type="RefSeq" id="WP_381021098.1">
    <property type="nucleotide sequence ID" value="NZ_JBHSNY010000004.1"/>
</dbReference>